<protein>
    <submittedName>
        <fullName evidence="1">Uncharacterized protein</fullName>
    </submittedName>
</protein>
<evidence type="ECO:0000313" key="1">
    <source>
        <dbReference type="EMBL" id="GBP82617.1"/>
    </source>
</evidence>
<comment type="caution">
    <text evidence="1">The sequence shown here is derived from an EMBL/GenBank/DDBJ whole genome shotgun (WGS) entry which is preliminary data.</text>
</comment>
<name>A0A4C1Z7J0_EUMVA</name>
<evidence type="ECO:0000313" key="2">
    <source>
        <dbReference type="Proteomes" id="UP000299102"/>
    </source>
</evidence>
<proteinExistence type="predicted"/>
<dbReference type="Proteomes" id="UP000299102">
    <property type="component" value="Unassembled WGS sequence"/>
</dbReference>
<dbReference type="EMBL" id="BGZK01001574">
    <property type="protein sequence ID" value="GBP82617.1"/>
    <property type="molecule type" value="Genomic_DNA"/>
</dbReference>
<keyword evidence="2" id="KW-1185">Reference proteome</keyword>
<sequence length="192" mass="22351">MSRRSYFYDLYQELTRFITCLIYNRCRTTAGARSPMRRLVGANNTRSEPWQIAESKLYTAREMELKVETDNYVKNEIKVKIEREIRTKIKSLVRMGMRSTEIKILTRDRECNLNLFGSRLKSESTSVTVIGMNQLFYMSVVSLRVGVVGTPRRLGPADKRHLDQMTSSTLLLSIYFQCKLLANCSKRRELNS</sequence>
<accession>A0A4C1Z7J0</accession>
<dbReference type="AlphaFoldDB" id="A0A4C1Z7J0"/>
<reference evidence="1 2" key="1">
    <citation type="journal article" date="2019" name="Commun. Biol.">
        <title>The bagworm genome reveals a unique fibroin gene that provides high tensile strength.</title>
        <authorList>
            <person name="Kono N."/>
            <person name="Nakamura H."/>
            <person name="Ohtoshi R."/>
            <person name="Tomita M."/>
            <person name="Numata K."/>
            <person name="Arakawa K."/>
        </authorList>
    </citation>
    <scope>NUCLEOTIDE SEQUENCE [LARGE SCALE GENOMIC DNA]</scope>
</reference>
<organism evidence="1 2">
    <name type="scientific">Eumeta variegata</name>
    <name type="common">Bagworm moth</name>
    <name type="synonym">Eumeta japonica</name>
    <dbReference type="NCBI Taxonomy" id="151549"/>
    <lineage>
        <taxon>Eukaryota</taxon>
        <taxon>Metazoa</taxon>
        <taxon>Ecdysozoa</taxon>
        <taxon>Arthropoda</taxon>
        <taxon>Hexapoda</taxon>
        <taxon>Insecta</taxon>
        <taxon>Pterygota</taxon>
        <taxon>Neoptera</taxon>
        <taxon>Endopterygota</taxon>
        <taxon>Lepidoptera</taxon>
        <taxon>Glossata</taxon>
        <taxon>Ditrysia</taxon>
        <taxon>Tineoidea</taxon>
        <taxon>Psychidae</taxon>
        <taxon>Oiketicinae</taxon>
        <taxon>Eumeta</taxon>
    </lineage>
</organism>
<gene>
    <name evidence="1" type="ORF">EVAR_54093_1</name>
</gene>